<dbReference type="AlphaFoldDB" id="B7Z8Y0"/>
<protein>
    <submittedName>
        <fullName evidence="1">cDNA FLJ61760</fullName>
    </submittedName>
</protein>
<proteinExistence type="evidence at transcript level"/>
<reference evidence="1" key="1">
    <citation type="submission" date="2007-10" db="EMBL/GenBank/DDBJ databases">
        <title>NEDO human cDNA sequencing project focused on splicing variants.</title>
        <authorList>
            <person name="Wakamatsu A."/>
            <person name="Yamamoto J."/>
            <person name="Kimura K."/>
            <person name="Ishii S."/>
            <person name="Watanabe K."/>
            <person name="Sugiyama A."/>
            <person name="Murakawa K."/>
            <person name="Kaida T."/>
            <person name="Tsuchiya K."/>
            <person name="Fukuzumi Y."/>
            <person name="Kumagai A."/>
            <person name="Oishi Y."/>
            <person name="Yamamoto S."/>
            <person name="Ono Y."/>
            <person name="Komori Y."/>
            <person name="Yamazaki M."/>
            <person name="Kisu Y."/>
            <person name="Nishikawa T."/>
            <person name="Sugano S."/>
            <person name="Nomura N."/>
            <person name="Isogai T."/>
        </authorList>
    </citation>
    <scope>NUCLEOTIDE SEQUENCE</scope>
    <source>
        <tissue evidence="1">Trachea</tissue>
    </source>
</reference>
<accession>B7Z8Y0</accession>
<organism evidence="1">
    <name type="scientific">Homo sapiens</name>
    <name type="common">Human</name>
    <dbReference type="NCBI Taxonomy" id="9606"/>
    <lineage>
        <taxon>Eukaryota</taxon>
        <taxon>Metazoa</taxon>
        <taxon>Chordata</taxon>
        <taxon>Craniata</taxon>
        <taxon>Vertebrata</taxon>
        <taxon>Euteleostomi</taxon>
        <taxon>Mammalia</taxon>
        <taxon>Eutheria</taxon>
        <taxon>Euarchontoglires</taxon>
        <taxon>Primates</taxon>
        <taxon>Haplorrhini</taxon>
        <taxon>Catarrhini</taxon>
        <taxon>Hominidae</taxon>
        <taxon>Homo</taxon>
    </lineage>
</organism>
<dbReference type="EMBL" id="AK304146">
    <property type="protein sequence ID" value="BAH14116.1"/>
    <property type="molecule type" value="mRNA"/>
</dbReference>
<evidence type="ECO:0000313" key="1">
    <source>
        <dbReference type="EMBL" id="BAH14116.1"/>
    </source>
</evidence>
<name>B7Z8Y0_HUMAN</name>
<sequence length="125" mass="13866">MNCMKIHQPGPHVEEGLARLLEAQALVEAHGRELDVAGVQDNFTVALVPGKLEDSPDQGFCYPLTTVLIVHREMKQLQPLLPQGGIINGQSSYCAHHLLFRFSHPEAGATLTQFKSLQFQFIFNS</sequence>